<gene>
    <name evidence="2" type="ORF">TrCOL_g9329</name>
</gene>
<comment type="caution">
    <text evidence="2">The sequence shown here is derived from an EMBL/GenBank/DDBJ whole genome shotgun (WGS) entry which is preliminary data.</text>
</comment>
<keyword evidence="1" id="KW-0175">Coiled coil</keyword>
<protein>
    <submittedName>
        <fullName evidence="2">Uncharacterized protein</fullName>
    </submittedName>
</protein>
<organism evidence="2 3">
    <name type="scientific">Triparma columacea</name>
    <dbReference type="NCBI Taxonomy" id="722753"/>
    <lineage>
        <taxon>Eukaryota</taxon>
        <taxon>Sar</taxon>
        <taxon>Stramenopiles</taxon>
        <taxon>Ochrophyta</taxon>
        <taxon>Bolidophyceae</taxon>
        <taxon>Parmales</taxon>
        <taxon>Triparmaceae</taxon>
        <taxon>Triparma</taxon>
    </lineage>
</organism>
<reference evidence="3" key="1">
    <citation type="journal article" date="2023" name="Commun. Biol.">
        <title>Genome analysis of Parmales, the sister group of diatoms, reveals the evolutionary specialization of diatoms from phago-mixotrophs to photoautotrophs.</title>
        <authorList>
            <person name="Ban H."/>
            <person name="Sato S."/>
            <person name="Yoshikawa S."/>
            <person name="Yamada K."/>
            <person name="Nakamura Y."/>
            <person name="Ichinomiya M."/>
            <person name="Sato N."/>
            <person name="Blanc-Mathieu R."/>
            <person name="Endo H."/>
            <person name="Kuwata A."/>
            <person name="Ogata H."/>
        </authorList>
    </citation>
    <scope>NUCLEOTIDE SEQUENCE [LARGE SCALE GENOMIC DNA]</scope>
</reference>
<feature type="coiled-coil region" evidence="1">
    <location>
        <begin position="149"/>
        <end position="176"/>
    </location>
</feature>
<dbReference type="OrthoDB" id="10528707at2759"/>
<dbReference type="EMBL" id="BRYA01001530">
    <property type="protein sequence ID" value="GMI45018.1"/>
    <property type="molecule type" value="Genomic_DNA"/>
</dbReference>
<keyword evidence="3" id="KW-1185">Reference proteome</keyword>
<proteinExistence type="predicted"/>
<evidence type="ECO:0000313" key="2">
    <source>
        <dbReference type="EMBL" id="GMI45018.1"/>
    </source>
</evidence>
<name>A0A9W7GJ50_9STRA</name>
<sequence>MSKSHNAFVNNLRNNKQVSSANSSHDVKLKTWPDTVREVNKTLQRDAVRQQKMELAVKNYKILDDKCSNKKKRISEDVLSMKRIREAMPTGNLKVMIGSKLRTYNNRTEQEDDLTKLDSRLVTKQTELVALTKAKGLAENNRDYIQGKMKESEDIIVALKEEFDSLSARIEANEEKEDAKSRAIFQEALPNMLARVQRLDFLATQQQDKHEELRGEVAVVKGELAVVKGEVAEVKGQVAVNTDLIKEQDARKIAGNTVTLHQAEAAVEKVATLSSENTTLRSENTTLKAQLTEAQRTIAGNTVTLHQAEAAVEEVQAPLRAEVTTLKAHLSGVKAQLSEVKAQFAEAQGKIEKLEKCKPKTPLAVRDLNCE</sequence>
<dbReference type="Gene3D" id="1.10.287.1490">
    <property type="match status" value="1"/>
</dbReference>
<dbReference type="AlphaFoldDB" id="A0A9W7GJ50"/>
<evidence type="ECO:0000256" key="1">
    <source>
        <dbReference type="SAM" id="Coils"/>
    </source>
</evidence>
<accession>A0A9W7GJ50</accession>
<evidence type="ECO:0000313" key="3">
    <source>
        <dbReference type="Proteomes" id="UP001165065"/>
    </source>
</evidence>
<dbReference type="Proteomes" id="UP001165065">
    <property type="component" value="Unassembled WGS sequence"/>
</dbReference>